<dbReference type="AlphaFoldDB" id="A0A1B8PMX3"/>
<keyword evidence="2" id="KW-0812">Transmembrane</keyword>
<organism evidence="3 4">
    <name type="scientific">Moraxella nonliquefaciens</name>
    <dbReference type="NCBI Taxonomy" id="478"/>
    <lineage>
        <taxon>Bacteria</taxon>
        <taxon>Pseudomonadati</taxon>
        <taxon>Pseudomonadota</taxon>
        <taxon>Gammaproteobacteria</taxon>
        <taxon>Moraxellales</taxon>
        <taxon>Moraxellaceae</taxon>
        <taxon>Moraxella</taxon>
    </lineage>
</organism>
<dbReference type="EMBL" id="LZDN01000001">
    <property type="protein sequence ID" value="OBX52413.1"/>
    <property type="molecule type" value="Genomic_DNA"/>
</dbReference>
<dbReference type="OrthoDB" id="5688397at2"/>
<proteinExistence type="predicted"/>
<sequence>MLIKDNPLLDHSSDLRHILQYISLLQELPEPSSLKRFIDALRVTEDDAEAVNAKVRELIEILKENPEYGAGLAAFILRLTDNYQRITLYADTGIISDDSFSHSINRLIGHRFLPLLPKEDSVVELAHYLFDGATDEKWLSLITSEHWDELVELVKVDESGLELVASAKNSILNALVILSYRISGIGLHAEMMDTYPQVLNYTASFVAQNQETVLFVNQYRQAHNLDAMTDTMPDVDIDPAPLLVMLEQCSDIVANIRKRVYKTGISIRMTNMLVRLEQSIHRMHILLELISDKNKNRDKAIVELTQEIVRTAKTRYSFGYLIKNNTRLLSRKITENSGQVGEHYISTDKLGYKKMYKKAAIGGFVIAFMATLKILGASLILAPIGKAFMNSMIYGLGFVGIHIIGGTVATKQPAMTAAAIASTISENGNKKTKQLTKLAELIVDILRTQFIAIMGNISIAMPIALLIAFAWVQFYGEPMISTEKAAHLLHELDPLRSLSLPHAAIAGVFLFLSGLISGYYDNLAAFNKIGERVKRHRLLARIMPQSWQNRLGGFVEANLGAIMGNFIFGCFLGSTATIGYMLGLPLDIRHIAFSSANLVHGLFFLSPADLTWQLALYCFVGMMLIGMVNLIVSFSLSLMIALRSKEVNFSQWKGLGELIFKHLITHPKDFFIPRSETIQYARIDSEGRIIYDDVVKETAIPSGSVVRRLGSKKADPLRDIQNAVNVAKTDLSQEVLDKVKHDDKPIEAGEVGLDMNSETNAKNPLPKPDKPPQLPK</sequence>
<feature type="transmembrane region" description="Helical" evidence="2">
    <location>
        <begin position="387"/>
        <end position="405"/>
    </location>
</feature>
<gene>
    <name evidence="3" type="ORF">A9Z60_01730</name>
</gene>
<reference evidence="3 4" key="1">
    <citation type="submission" date="2016-06" db="EMBL/GenBank/DDBJ databases">
        <title>Draft genome of Moraxella nonliquefaciens CCUG 60284.</title>
        <authorList>
            <person name="Salva-Serra F."/>
            <person name="Engstrom-Jakobsson H."/>
            <person name="Thorell K."/>
            <person name="Gonzales-Siles L."/>
            <person name="Karlsson R."/>
            <person name="Boulund F."/>
            <person name="Engstrand L."/>
            <person name="Kristiansson E."/>
            <person name="Moore E."/>
        </authorList>
    </citation>
    <scope>NUCLEOTIDE SEQUENCE [LARGE SCALE GENOMIC DNA]</scope>
    <source>
        <strain evidence="3 4">CCUG 60284</strain>
    </source>
</reference>
<feature type="transmembrane region" description="Helical" evidence="2">
    <location>
        <begin position="614"/>
        <end position="642"/>
    </location>
</feature>
<dbReference type="PIRSF" id="PIRSF015380">
    <property type="entry name" value="Site-sp_rcmb"/>
    <property type="match status" value="1"/>
</dbReference>
<protein>
    <submittedName>
        <fullName evidence="3">Recombinase</fullName>
    </submittedName>
</protein>
<evidence type="ECO:0000313" key="4">
    <source>
        <dbReference type="Proteomes" id="UP000092671"/>
    </source>
</evidence>
<dbReference type="InterPro" id="IPR011385">
    <property type="entry name" value="Site-sp_rcmbase"/>
</dbReference>
<keyword evidence="2" id="KW-0472">Membrane</keyword>
<feature type="transmembrane region" description="Helical" evidence="2">
    <location>
        <begin position="500"/>
        <end position="520"/>
    </location>
</feature>
<comment type="caution">
    <text evidence="3">The sequence shown here is derived from an EMBL/GenBank/DDBJ whole genome shotgun (WGS) entry which is preliminary data.</text>
</comment>
<dbReference type="Proteomes" id="UP000092671">
    <property type="component" value="Unassembled WGS sequence"/>
</dbReference>
<keyword evidence="2" id="KW-1133">Transmembrane helix</keyword>
<evidence type="ECO:0000256" key="2">
    <source>
        <dbReference type="SAM" id="Phobius"/>
    </source>
</evidence>
<dbReference type="Pfam" id="PF10136">
    <property type="entry name" value="SpecificRecomb"/>
    <property type="match status" value="1"/>
</dbReference>
<feature type="region of interest" description="Disordered" evidence="1">
    <location>
        <begin position="749"/>
        <end position="776"/>
    </location>
</feature>
<accession>A0A1B8PMX3</accession>
<feature type="transmembrane region" description="Helical" evidence="2">
    <location>
        <begin position="559"/>
        <end position="582"/>
    </location>
</feature>
<feature type="transmembrane region" description="Helical" evidence="2">
    <location>
        <begin position="359"/>
        <end position="381"/>
    </location>
</feature>
<feature type="transmembrane region" description="Helical" evidence="2">
    <location>
        <begin position="450"/>
        <end position="472"/>
    </location>
</feature>
<evidence type="ECO:0000313" key="3">
    <source>
        <dbReference type="EMBL" id="OBX52413.1"/>
    </source>
</evidence>
<name>A0A1B8PMX3_MORNO</name>
<evidence type="ECO:0000256" key="1">
    <source>
        <dbReference type="SAM" id="MobiDB-lite"/>
    </source>
</evidence>